<dbReference type="Proteomes" id="UP000065822">
    <property type="component" value="Chromosome"/>
</dbReference>
<dbReference type="InterPro" id="IPR000415">
    <property type="entry name" value="Nitroreductase-like"/>
</dbReference>
<dbReference type="EC" id="1.-.-.-" evidence="5"/>
<dbReference type="EMBL" id="LT906449">
    <property type="protein sequence ID" value="SNV08703.1"/>
    <property type="molecule type" value="Genomic_DNA"/>
</dbReference>
<dbReference type="Gene3D" id="3.40.109.10">
    <property type="entry name" value="NADH Oxidase"/>
    <property type="match status" value="1"/>
</dbReference>
<keyword evidence="6" id="KW-1185">Reference proteome</keyword>
<evidence type="ECO:0000259" key="3">
    <source>
        <dbReference type="Pfam" id="PF00881"/>
    </source>
</evidence>
<dbReference type="PANTHER" id="PTHR43673:SF10">
    <property type="entry name" value="NADH DEHYDROGENASE_NAD(P)H NITROREDUCTASE XCC3605-RELATED"/>
    <property type="match status" value="1"/>
</dbReference>
<name>A0AAX2GYP8_9FLAO</name>
<reference evidence="4 6" key="1">
    <citation type="submission" date="2016-02" db="EMBL/GenBank/DDBJ databases">
        <authorList>
            <person name="Holder M.E."/>
            <person name="Ajami N.J."/>
            <person name="Petrosino J.F."/>
        </authorList>
    </citation>
    <scope>NUCLEOTIDE SEQUENCE [LARGE SCALE GENOMIC DNA]</scope>
    <source>
        <strain evidence="4 6">CCUG 32990</strain>
    </source>
</reference>
<evidence type="ECO:0000313" key="6">
    <source>
        <dbReference type="Proteomes" id="UP000065822"/>
    </source>
</evidence>
<protein>
    <submittedName>
        <fullName evidence="4 5">Nitroreductase</fullName>
        <ecNumber evidence="5">1.-.-.-</ecNumber>
    </submittedName>
</protein>
<dbReference type="PANTHER" id="PTHR43673">
    <property type="entry name" value="NAD(P)H NITROREDUCTASE YDGI-RELATED"/>
    <property type="match status" value="1"/>
</dbReference>
<accession>A0AAX2GYP8</accession>
<evidence type="ECO:0000313" key="4">
    <source>
        <dbReference type="EMBL" id="AMD84646.1"/>
    </source>
</evidence>
<evidence type="ECO:0000313" key="5">
    <source>
        <dbReference type="EMBL" id="SNV08703.1"/>
    </source>
</evidence>
<gene>
    <name evidence="5" type="primary">mhqN_1</name>
    <name evidence="4" type="ORF">AXF12_03370</name>
    <name evidence="5" type="ORF">SAMEA44541418_01065</name>
</gene>
<dbReference type="KEGG" id="chg:AXF12_03370"/>
<dbReference type="SUPFAM" id="SSF55469">
    <property type="entry name" value="FMN-dependent nitroreductase-like"/>
    <property type="match status" value="1"/>
</dbReference>
<keyword evidence="2 5" id="KW-0560">Oxidoreductase</keyword>
<dbReference type="GO" id="GO:0016491">
    <property type="term" value="F:oxidoreductase activity"/>
    <property type="evidence" value="ECO:0007669"/>
    <property type="project" value="UniProtKB-KW"/>
</dbReference>
<evidence type="ECO:0000256" key="1">
    <source>
        <dbReference type="ARBA" id="ARBA00007118"/>
    </source>
</evidence>
<evidence type="ECO:0000313" key="7">
    <source>
        <dbReference type="Proteomes" id="UP000215539"/>
    </source>
</evidence>
<dbReference type="AlphaFoldDB" id="A0AAX2GYP8"/>
<reference evidence="5 7" key="2">
    <citation type="submission" date="2017-06" db="EMBL/GenBank/DDBJ databases">
        <authorList>
            <consortium name="Pathogen Informatics"/>
        </authorList>
    </citation>
    <scope>NUCLEOTIDE SEQUENCE [LARGE SCALE GENOMIC DNA]</scope>
    <source>
        <strain evidence="5 7">NCTC12947</strain>
    </source>
</reference>
<dbReference type="Proteomes" id="UP000215539">
    <property type="component" value="Chromosome 1"/>
</dbReference>
<dbReference type="Pfam" id="PF00881">
    <property type="entry name" value="Nitroreductase"/>
    <property type="match status" value="1"/>
</dbReference>
<feature type="domain" description="Nitroreductase" evidence="3">
    <location>
        <begin position="9"/>
        <end position="218"/>
    </location>
</feature>
<organism evidence="5 7">
    <name type="scientific">Capnocytophaga haemolytica</name>
    <dbReference type="NCBI Taxonomy" id="45243"/>
    <lineage>
        <taxon>Bacteria</taxon>
        <taxon>Pseudomonadati</taxon>
        <taxon>Bacteroidota</taxon>
        <taxon>Flavobacteriia</taxon>
        <taxon>Flavobacteriales</taxon>
        <taxon>Flavobacteriaceae</taxon>
        <taxon>Capnocytophaga</taxon>
    </lineage>
</organism>
<sequence length="241" mass="27837">MNSLKEILEFRRAVRSFSDQPIDAEVVKQCAEEAMLAPTAYGVQLYEMYHITNKDLLKKMAHACLDQSSATTAQQFVVFVTRQDLYKERAAYLLKQQVENVKRNSPAEKQASHIKYHEEVYKKIVPLLYMRFFGLMGAFRYLLSSVSGLFKPTYRQMTENDMRIDVHKNCALAAETFMLSMAEKGYDTCPMTGIDSLRVKRLLKLPYSAEINMVISCGIRSERGLYGERVRIPSEKLYKRI</sequence>
<dbReference type="RefSeq" id="WP_066428319.1">
    <property type="nucleotide sequence ID" value="NZ_CP014227.1"/>
</dbReference>
<evidence type="ECO:0000256" key="2">
    <source>
        <dbReference type="ARBA" id="ARBA00023002"/>
    </source>
</evidence>
<proteinExistence type="inferred from homology"/>
<dbReference type="InterPro" id="IPR029479">
    <property type="entry name" value="Nitroreductase"/>
</dbReference>
<dbReference type="EMBL" id="CP014227">
    <property type="protein sequence ID" value="AMD84646.1"/>
    <property type="molecule type" value="Genomic_DNA"/>
</dbReference>
<comment type="similarity">
    <text evidence="1">Belongs to the nitroreductase family.</text>
</comment>